<evidence type="ECO:0000313" key="1">
    <source>
        <dbReference type="EMBL" id="QHT24044.1"/>
    </source>
</evidence>
<dbReference type="EMBL" id="MN739737">
    <property type="protein sequence ID" value="QHT24044.1"/>
    <property type="molecule type" value="Genomic_DNA"/>
</dbReference>
<accession>A0A6C0E4Q8</accession>
<name>A0A6C0E4Q8_9ZZZZ</name>
<dbReference type="AlphaFoldDB" id="A0A6C0E4Q8"/>
<organism evidence="1">
    <name type="scientific">viral metagenome</name>
    <dbReference type="NCBI Taxonomy" id="1070528"/>
    <lineage>
        <taxon>unclassified sequences</taxon>
        <taxon>metagenomes</taxon>
        <taxon>organismal metagenomes</taxon>
    </lineage>
</organism>
<proteinExistence type="predicted"/>
<sequence length="160" mass="18764">MVKYIIVHCKHEGCNEYKAYEDPATQKRYTPIQINPPKLFVFENKEQAKIFFEDYLSDIDDTDIRCKKGIDIEHVEHCSCGVVDLNDEDEPVLFYNKTNQIFLTEVGAQVFETSLNSTYNNKNINLTNKHIRKFKTLSQEQRDRYVELGKICQDCNNNDV</sequence>
<protein>
    <submittedName>
        <fullName evidence="1">Uncharacterized protein</fullName>
    </submittedName>
</protein>
<reference evidence="1" key="1">
    <citation type="journal article" date="2020" name="Nature">
        <title>Giant virus diversity and host interactions through global metagenomics.</title>
        <authorList>
            <person name="Schulz F."/>
            <person name="Roux S."/>
            <person name="Paez-Espino D."/>
            <person name="Jungbluth S."/>
            <person name="Walsh D.A."/>
            <person name="Denef V.J."/>
            <person name="McMahon K.D."/>
            <person name="Konstantinidis K.T."/>
            <person name="Eloe-Fadrosh E.A."/>
            <person name="Kyrpides N.C."/>
            <person name="Woyke T."/>
        </authorList>
    </citation>
    <scope>NUCLEOTIDE SEQUENCE</scope>
    <source>
        <strain evidence="1">GVMAG-M-3300023179-132</strain>
    </source>
</reference>